<dbReference type="GO" id="GO:0003677">
    <property type="term" value="F:DNA binding"/>
    <property type="evidence" value="ECO:0007669"/>
    <property type="project" value="UniProtKB-UniRule"/>
</dbReference>
<comment type="caution">
    <text evidence="14">The sequence shown here is derived from an EMBL/GenBank/DDBJ whole genome shotgun (WGS) entry which is preliminary data.</text>
</comment>
<evidence type="ECO:0000313" key="14">
    <source>
        <dbReference type="EMBL" id="CAH1792079.1"/>
    </source>
</evidence>
<evidence type="ECO:0000256" key="8">
    <source>
        <dbReference type="ARBA" id="ARBA00022801"/>
    </source>
</evidence>
<keyword evidence="4 13" id="KW-0540">Nuclease</keyword>
<dbReference type="InterPro" id="IPR036388">
    <property type="entry name" value="WH-like_DNA-bd_sf"/>
</dbReference>
<comment type="cofactor">
    <cofactor evidence="1 13">
        <name>Mg(2+)</name>
        <dbReference type="ChEBI" id="CHEBI:18420"/>
    </cofactor>
</comment>
<name>A0A8J1U1V7_OWEFU</name>
<comment type="similarity">
    <text evidence="3 13">Belongs to the XPF family.</text>
</comment>
<keyword evidence="7 13" id="KW-0227">DNA damage</keyword>
<evidence type="ECO:0000256" key="11">
    <source>
        <dbReference type="ARBA" id="ARBA00023204"/>
    </source>
</evidence>
<dbReference type="GO" id="GO:0008821">
    <property type="term" value="F:crossover junction DNA endonuclease activity"/>
    <property type="evidence" value="ECO:0007669"/>
    <property type="project" value="UniProtKB-UniRule"/>
</dbReference>
<dbReference type="AlphaFoldDB" id="A0A8J1U1V7"/>
<feature type="non-terminal residue" evidence="14">
    <location>
        <position position="149"/>
    </location>
</feature>
<keyword evidence="11 13" id="KW-0234">DNA repair</keyword>
<dbReference type="PANTHER" id="PTHR13451:SF0">
    <property type="entry name" value="CROSSOVER JUNCTION ENDONUCLEASE MUS81"/>
    <property type="match status" value="1"/>
</dbReference>
<evidence type="ECO:0000256" key="5">
    <source>
        <dbReference type="ARBA" id="ARBA00022723"/>
    </source>
</evidence>
<keyword evidence="6 13" id="KW-0255">Endonuclease</keyword>
<dbReference type="GO" id="GO:0000727">
    <property type="term" value="P:double-strand break repair via break-induced replication"/>
    <property type="evidence" value="ECO:0007669"/>
    <property type="project" value="UniProtKB-UniRule"/>
</dbReference>
<dbReference type="GO" id="GO:0000712">
    <property type="term" value="P:resolution of meiotic recombination intermediates"/>
    <property type="evidence" value="ECO:0007669"/>
    <property type="project" value="TreeGrafter"/>
</dbReference>
<evidence type="ECO:0000256" key="13">
    <source>
        <dbReference type="RuleBase" id="RU369042"/>
    </source>
</evidence>
<proteinExistence type="inferred from homology"/>
<evidence type="ECO:0000256" key="3">
    <source>
        <dbReference type="ARBA" id="ARBA00010015"/>
    </source>
</evidence>
<dbReference type="Gene3D" id="1.10.10.10">
    <property type="entry name" value="Winged helix-like DNA-binding domain superfamily/Winged helix DNA-binding domain"/>
    <property type="match status" value="1"/>
</dbReference>
<gene>
    <name evidence="14" type="ORF">OFUS_LOCUS17101</name>
</gene>
<reference evidence="14" key="1">
    <citation type="submission" date="2022-03" db="EMBL/GenBank/DDBJ databases">
        <authorList>
            <person name="Martin C."/>
        </authorList>
    </citation>
    <scope>NUCLEOTIDE SEQUENCE</scope>
</reference>
<evidence type="ECO:0000313" key="15">
    <source>
        <dbReference type="Proteomes" id="UP000749559"/>
    </source>
</evidence>
<dbReference type="EC" id="3.1.22.-" evidence="13"/>
<evidence type="ECO:0000256" key="4">
    <source>
        <dbReference type="ARBA" id="ARBA00022722"/>
    </source>
</evidence>
<dbReference type="GO" id="GO:0046872">
    <property type="term" value="F:metal ion binding"/>
    <property type="evidence" value="ECO:0007669"/>
    <property type="project" value="UniProtKB-UniRule"/>
</dbReference>
<protein>
    <recommendedName>
        <fullName evidence="13">Crossover junction endonuclease MUS81</fullName>
        <ecNumber evidence="13">3.1.22.-</ecNumber>
    </recommendedName>
</protein>
<dbReference type="GO" id="GO:0048476">
    <property type="term" value="C:Holliday junction resolvase complex"/>
    <property type="evidence" value="ECO:0007669"/>
    <property type="project" value="UniProtKB-UniRule"/>
</dbReference>
<evidence type="ECO:0000256" key="10">
    <source>
        <dbReference type="ARBA" id="ARBA00023172"/>
    </source>
</evidence>
<dbReference type="PANTHER" id="PTHR13451">
    <property type="entry name" value="CLASS II CROSSOVER JUNCTION ENDONUCLEASE MUS81"/>
    <property type="match status" value="1"/>
</dbReference>
<dbReference type="Pfam" id="PF21136">
    <property type="entry name" value="WHD_MUS81"/>
    <property type="match status" value="1"/>
</dbReference>
<dbReference type="GO" id="GO:0048257">
    <property type="term" value="F:3'-flap endonuclease activity"/>
    <property type="evidence" value="ECO:0007669"/>
    <property type="project" value="TreeGrafter"/>
</dbReference>
<keyword evidence="15" id="KW-1185">Reference proteome</keyword>
<evidence type="ECO:0000256" key="9">
    <source>
        <dbReference type="ARBA" id="ARBA00022842"/>
    </source>
</evidence>
<keyword evidence="8 13" id="KW-0378">Hydrolase</keyword>
<feature type="non-terminal residue" evidence="14">
    <location>
        <position position="1"/>
    </location>
</feature>
<dbReference type="GO" id="GO:0005634">
    <property type="term" value="C:nucleus"/>
    <property type="evidence" value="ECO:0007669"/>
    <property type="project" value="UniProtKB-SubCell"/>
</dbReference>
<accession>A0A8J1U1V7</accession>
<comment type="function">
    <text evidence="13">Interacts with EME1 to form a DNA structure-specific endonuclease with substrate preference for branched DNA structures with a 5'-end at the branch nick. Typical substrates include 3'-flap structures, D-loops, replication forks and nicked Holliday junctions. May be required in mitosis for the processing of stalled or collapsed replication fork intermediates. May be required in meiosis for the repair of meiosis-specific double strand breaks subsequent to single-end invasion (SEI).</text>
</comment>
<comment type="subcellular location">
    <subcellularLocation>
        <location evidence="2 13">Nucleus</location>
    </subcellularLocation>
</comment>
<evidence type="ECO:0000256" key="2">
    <source>
        <dbReference type="ARBA" id="ARBA00004123"/>
    </source>
</evidence>
<dbReference type="Proteomes" id="UP000749559">
    <property type="component" value="Unassembled WGS sequence"/>
</dbReference>
<dbReference type="InterPro" id="IPR033309">
    <property type="entry name" value="Mus81"/>
</dbReference>
<keyword evidence="9 13" id="KW-0460">Magnesium</keyword>
<sequence length="149" mass="16856">SQLFHYSQFHYRAFSLVDASVLCFQRRRKRSSGTREYIPQYRSGPYALLITLYNDSREPGSRGFMTKRQLQTEAQPLADKSFTIPDPGVRYTAWSSMGTLIQKGYVIKESNPAKYSITDTGSELADKILRNAPDDVLRMQQPAADGAPP</sequence>
<dbReference type="OrthoDB" id="5963188at2759"/>
<dbReference type="GO" id="GO:0006308">
    <property type="term" value="P:DNA catabolic process"/>
    <property type="evidence" value="ECO:0007669"/>
    <property type="project" value="UniProtKB-UniRule"/>
</dbReference>
<keyword evidence="10 13" id="KW-0233">DNA recombination</keyword>
<evidence type="ECO:0000256" key="1">
    <source>
        <dbReference type="ARBA" id="ARBA00001946"/>
    </source>
</evidence>
<dbReference type="EMBL" id="CAIIXF020000008">
    <property type="protein sequence ID" value="CAH1792079.1"/>
    <property type="molecule type" value="Genomic_DNA"/>
</dbReference>
<dbReference type="GO" id="GO:0031573">
    <property type="term" value="P:mitotic intra-S DNA damage checkpoint signaling"/>
    <property type="evidence" value="ECO:0007669"/>
    <property type="project" value="TreeGrafter"/>
</dbReference>
<keyword evidence="5 13" id="KW-0479">Metal-binding</keyword>
<dbReference type="FunFam" id="1.10.10.10:FF:000307">
    <property type="entry name" value="Crossover junction endonuclease MUS81"/>
    <property type="match status" value="1"/>
</dbReference>
<evidence type="ECO:0000256" key="6">
    <source>
        <dbReference type="ARBA" id="ARBA00022759"/>
    </source>
</evidence>
<organism evidence="14 15">
    <name type="scientific">Owenia fusiformis</name>
    <name type="common">Polychaete worm</name>
    <dbReference type="NCBI Taxonomy" id="6347"/>
    <lineage>
        <taxon>Eukaryota</taxon>
        <taxon>Metazoa</taxon>
        <taxon>Spiralia</taxon>
        <taxon>Lophotrochozoa</taxon>
        <taxon>Annelida</taxon>
        <taxon>Polychaeta</taxon>
        <taxon>Sedentaria</taxon>
        <taxon>Canalipalpata</taxon>
        <taxon>Sabellida</taxon>
        <taxon>Oweniida</taxon>
        <taxon>Oweniidae</taxon>
        <taxon>Owenia</taxon>
    </lineage>
</organism>
<evidence type="ECO:0000256" key="7">
    <source>
        <dbReference type="ARBA" id="ARBA00022763"/>
    </source>
</evidence>
<comment type="subunit">
    <text evidence="13">Interacts with EME1.</text>
</comment>
<dbReference type="CDD" id="cd21036">
    <property type="entry name" value="WH_MUS81"/>
    <property type="match status" value="1"/>
</dbReference>
<keyword evidence="12 13" id="KW-0539">Nucleus</keyword>
<dbReference type="InterPro" id="IPR047417">
    <property type="entry name" value="WHD_MUS81"/>
</dbReference>
<evidence type="ECO:0000256" key="12">
    <source>
        <dbReference type="ARBA" id="ARBA00023242"/>
    </source>
</evidence>